<dbReference type="Proteomes" id="UP000225706">
    <property type="component" value="Unassembled WGS sequence"/>
</dbReference>
<sequence>MKSKVVGKVICVIFLLVMLAYEGECMGNMVPGGKRRLDINKFRNAKGSLCRALECSDFTMTMTPLAERQRKNKESQRDNTGQNIY</sequence>
<comment type="caution">
    <text evidence="3">The sequence shown here is derived from an EMBL/GenBank/DDBJ whole genome shotgun (WGS) entry which is preliminary data.</text>
</comment>
<feature type="region of interest" description="Disordered" evidence="1">
    <location>
        <begin position="66"/>
        <end position="85"/>
    </location>
</feature>
<proteinExistence type="predicted"/>
<evidence type="ECO:0000313" key="4">
    <source>
        <dbReference type="Proteomes" id="UP000225706"/>
    </source>
</evidence>
<gene>
    <name evidence="3" type="ORF">AWC38_SpisGene10898</name>
</gene>
<reference evidence="4" key="1">
    <citation type="journal article" date="2017" name="bioRxiv">
        <title>Comparative analysis of the genomes of Stylophora pistillata and Acropora digitifera provides evidence for extensive differences between species of corals.</title>
        <authorList>
            <person name="Voolstra C.R."/>
            <person name="Li Y."/>
            <person name="Liew Y.J."/>
            <person name="Baumgarten S."/>
            <person name="Zoccola D."/>
            <person name="Flot J.-F."/>
            <person name="Tambutte S."/>
            <person name="Allemand D."/>
            <person name="Aranda M."/>
        </authorList>
    </citation>
    <scope>NUCLEOTIDE SEQUENCE [LARGE SCALE GENOMIC DNA]</scope>
</reference>
<evidence type="ECO:0000256" key="2">
    <source>
        <dbReference type="SAM" id="SignalP"/>
    </source>
</evidence>
<name>A0A2B4S511_STYPI</name>
<protein>
    <submittedName>
        <fullName evidence="3">Uncharacterized protein</fullName>
    </submittedName>
</protein>
<feature type="signal peptide" evidence="2">
    <location>
        <begin position="1"/>
        <end position="25"/>
    </location>
</feature>
<organism evidence="3 4">
    <name type="scientific">Stylophora pistillata</name>
    <name type="common">Smooth cauliflower coral</name>
    <dbReference type="NCBI Taxonomy" id="50429"/>
    <lineage>
        <taxon>Eukaryota</taxon>
        <taxon>Metazoa</taxon>
        <taxon>Cnidaria</taxon>
        <taxon>Anthozoa</taxon>
        <taxon>Hexacorallia</taxon>
        <taxon>Scleractinia</taxon>
        <taxon>Astrocoeniina</taxon>
        <taxon>Pocilloporidae</taxon>
        <taxon>Stylophora</taxon>
    </lineage>
</organism>
<evidence type="ECO:0000313" key="3">
    <source>
        <dbReference type="EMBL" id="PFX24476.1"/>
    </source>
</evidence>
<dbReference type="EMBL" id="LSMT01000175">
    <property type="protein sequence ID" value="PFX24476.1"/>
    <property type="molecule type" value="Genomic_DNA"/>
</dbReference>
<accession>A0A2B4S511</accession>
<feature type="compositionally biased region" description="Basic and acidic residues" evidence="1">
    <location>
        <begin position="67"/>
        <end position="77"/>
    </location>
</feature>
<keyword evidence="2" id="KW-0732">Signal</keyword>
<keyword evidence="4" id="KW-1185">Reference proteome</keyword>
<evidence type="ECO:0000256" key="1">
    <source>
        <dbReference type="SAM" id="MobiDB-lite"/>
    </source>
</evidence>
<dbReference type="AlphaFoldDB" id="A0A2B4S511"/>
<feature type="chain" id="PRO_5013355692" evidence="2">
    <location>
        <begin position="26"/>
        <end position="85"/>
    </location>
</feature>